<dbReference type="AlphaFoldDB" id="A0A9D2II65"/>
<proteinExistence type="inferred from homology"/>
<protein>
    <recommendedName>
        <fullName evidence="3 4">Small ribosomal subunit protein bS6</fullName>
    </recommendedName>
</protein>
<keyword evidence="4" id="KW-0694">RNA-binding</keyword>
<reference evidence="5" key="1">
    <citation type="journal article" date="2021" name="PeerJ">
        <title>Extensive microbial diversity within the chicken gut microbiome revealed by metagenomics and culture.</title>
        <authorList>
            <person name="Gilroy R."/>
            <person name="Ravi A."/>
            <person name="Getino M."/>
            <person name="Pursley I."/>
            <person name="Horton D.L."/>
            <person name="Alikhan N.F."/>
            <person name="Baker D."/>
            <person name="Gharbi K."/>
            <person name="Hall N."/>
            <person name="Watson M."/>
            <person name="Adriaenssens E.M."/>
            <person name="Foster-Nyarko E."/>
            <person name="Jarju S."/>
            <person name="Secka A."/>
            <person name="Antonio M."/>
            <person name="Oren A."/>
            <person name="Chaudhuri R.R."/>
            <person name="La Ragione R."/>
            <person name="Hildebrand F."/>
            <person name="Pallen M.J."/>
        </authorList>
    </citation>
    <scope>NUCLEOTIDE SEQUENCE</scope>
    <source>
        <strain evidence="5">CHK192-19661</strain>
    </source>
</reference>
<dbReference type="Pfam" id="PF01250">
    <property type="entry name" value="Ribosomal_S6"/>
    <property type="match status" value="1"/>
</dbReference>
<keyword evidence="4 5" id="KW-0689">Ribosomal protein</keyword>
<accession>A0A9D2II65</accession>
<evidence type="ECO:0000256" key="4">
    <source>
        <dbReference type="HAMAP-Rule" id="MF_00360"/>
    </source>
</evidence>
<dbReference type="EMBL" id="DXCF01000016">
    <property type="protein sequence ID" value="HIZ09461.1"/>
    <property type="molecule type" value="Genomic_DNA"/>
</dbReference>
<dbReference type="GO" id="GO:0006412">
    <property type="term" value="P:translation"/>
    <property type="evidence" value="ECO:0007669"/>
    <property type="project" value="UniProtKB-UniRule"/>
</dbReference>
<evidence type="ECO:0000256" key="1">
    <source>
        <dbReference type="ARBA" id="ARBA00009512"/>
    </source>
</evidence>
<comment type="function">
    <text evidence="2 4">Binds together with bS18 to 16S ribosomal RNA.</text>
</comment>
<dbReference type="GO" id="GO:1990904">
    <property type="term" value="C:ribonucleoprotein complex"/>
    <property type="evidence" value="ECO:0007669"/>
    <property type="project" value="UniProtKB-KW"/>
</dbReference>
<dbReference type="GO" id="GO:0070181">
    <property type="term" value="F:small ribosomal subunit rRNA binding"/>
    <property type="evidence" value="ECO:0007669"/>
    <property type="project" value="TreeGrafter"/>
</dbReference>
<dbReference type="GO" id="GO:0005840">
    <property type="term" value="C:ribosome"/>
    <property type="evidence" value="ECO:0007669"/>
    <property type="project" value="UniProtKB-KW"/>
</dbReference>
<evidence type="ECO:0000256" key="2">
    <source>
        <dbReference type="ARBA" id="ARBA00035104"/>
    </source>
</evidence>
<dbReference type="NCBIfam" id="TIGR00166">
    <property type="entry name" value="S6"/>
    <property type="match status" value="1"/>
</dbReference>
<dbReference type="PANTHER" id="PTHR21011">
    <property type="entry name" value="MITOCHONDRIAL 28S RIBOSOMAL PROTEIN S6"/>
    <property type="match status" value="1"/>
</dbReference>
<dbReference type="CDD" id="cd00473">
    <property type="entry name" value="bS6"/>
    <property type="match status" value="1"/>
</dbReference>
<dbReference type="HAMAP" id="MF_00360">
    <property type="entry name" value="Ribosomal_bS6"/>
    <property type="match status" value="1"/>
</dbReference>
<dbReference type="InterPro" id="IPR000529">
    <property type="entry name" value="Ribosomal_bS6"/>
</dbReference>
<evidence type="ECO:0000313" key="6">
    <source>
        <dbReference type="Proteomes" id="UP000824025"/>
    </source>
</evidence>
<dbReference type="InterPro" id="IPR035980">
    <property type="entry name" value="Ribosomal_bS6_sf"/>
</dbReference>
<dbReference type="InterPro" id="IPR014717">
    <property type="entry name" value="Transl_elong_EF1B/ribsomal_bS6"/>
</dbReference>
<reference evidence="5" key="2">
    <citation type="submission" date="2021-04" db="EMBL/GenBank/DDBJ databases">
        <authorList>
            <person name="Gilroy R."/>
        </authorList>
    </citation>
    <scope>NUCLEOTIDE SEQUENCE</scope>
    <source>
        <strain evidence="5">CHK192-19661</strain>
    </source>
</reference>
<sequence>MKYEMLYLIDSSIAEEARDALIAKFEELVKTLGGKVVSTDKWGVKKLAYPINYKSDAFYVLMTFEAEGSAIKELDRVAGITDGILRRMISKAA</sequence>
<evidence type="ECO:0000256" key="3">
    <source>
        <dbReference type="ARBA" id="ARBA00035294"/>
    </source>
</evidence>
<keyword evidence="4" id="KW-0687">Ribonucleoprotein</keyword>
<dbReference type="GO" id="GO:0003735">
    <property type="term" value="F:structural constituent of ribosome"/>
    <property type="evidence" value="ECO:0007669"/>
    <property type="project" value="InterPro"/>
</dbReference>
<keyword evidence="4" id="KW-0699">rRNA-binding</keyword>
<name>A0A9D2II65_9FIRM</name>
<dbReference type="SUPFAM" id="SSF54995">
    <property type="entry name" value="Ribosomal protein S6"/>
    <property type="match status" value="1"/>
</dbReference>
<dbReference type="GO" id="GO:0005737">
    <property type="term" value="C:cytoplasm"/>
    <property type="evidence" value="ECO:0007669"/>
    <property type="project" value="UniProtKB-ARBA"/>
</dbReference>
<evidence type="ECO:0000313" key="5">
    <source>
        <dbReference type="EMBL" id="HIZ09461.1"/>
    </source>
</evidence>
<comment type="similarity">
    <text evidence="1 4">Belongs to the bacterial ribosomal protein bS6 family.</text>
</comment>
<organism evidence="5 6">
    <name type="scientific">Candidatus Borkfalkia avicola</name>
    <dbReference type="NCBI Taxonomy" id="2838503"/>
    <lineage>
        <taxon>Bacteria</taxon>
        <taxon>Bacillati</taxon>
        <taxon>Bacillota</taxon>
        <taxon>Clostridia</taxon>
        <taxon>Christensenellales</taxon>
        <taxon>Christensenellaceae</taxon>
        <taxon>Candidatus Borkfalkia</taxon>
    </lineage>
</organism>
<dbReference type="Gene3D" id="3.30.70.60">
    <property type="match status" value="1"/>
</dbReference>
<gene>
    <name evidence="4 5" type="primary">rpsF</name>
    <name evidence="5" type="ORF">H9726_03125</name>
</gene>
<dbReference type="InterPro" id="IPR020814">
    <property type="entry name" value="Ribosomal_S6_plastid/chlpt"/>
</dbReference>
<comment type="caution">
    <text evidence="5">The sequence shown here is derived from an EMBL/GenBank/DDBJ whole genome shotgun (WGS) entry which is preliminary data.</text>
</comment>
<dbReference type="PANTHER" id="PTHR21011:SF1">
    <property type="entry name" value="SMALL RIBOSOMAL SUBUNIT PROTEIN BS6M"/>
    <property type="match status" value="1"/>
</dbReference>
<dbReference type="Proteomes" id="UP000824025">
    <property type="component" value="Unassembled WGS sequence"/>
</dbReference>